<comment type="caution">
    <text evidence="2">The sequence shown here is derived from an EMBL/GenBank/DDBJ whole genome shotgun (WGS) entry which is preliminary data.</text>
</comment>
<proteinExistence type="predicted"/>
<sequence>MMILESQGYILKETEGKFLVIKFGKQQGELDLKEVEDKLKSYAPDQTRKVQLKAFFHKYAAKYSPALIKDRKGYTSDFAMLLKEKFGIHLVFHASDGKEPYGYTVIDHSGKAVFKGGEIMPLKELVSIGTVTTDSEEQQMATTDFGNTSDDVSADQLDYYSAILKAAIHNYPDLVQGLQHQGLMIYRNGESFNLHDPGAGISISLEDLLGEKDYNSVVESFSQSQEISDEVYRQHHHFTGVNLASDIDDEAIHGRNRRRKQKARTNSR</sequence>
<protein>
    <submittedName>
        <fullName evidence="2">Uncharacterized protein</fullName>
    </submittedName>
</protein>
<gene>
    <name evidence="2" type="ORF">GALL_534290</name>
</gene>
<feature type="compositionally biased region" description="Basic residues" evidence="1">
    <location>
        <begin position="254"/>
        <end position="268"/>
    </location>
</feature>
<organism evidence="2">
    <name type="scientific">mine drainage metagenome</name>
    <dbReference type="NCBI Taxonomy" id="410659"/>
    <lineage>
        <taxon>unclassified sequences</taxon>
        <taxon>metagenomes</taxon>
        <taxon>ecological metagenomes</taxon>
    </lineage>
</organism>
<accession>A0A1J5PB31</accession>
<name>A0A1J5PB31_9ZZZZ</name>
<dbReference type="EMBL" id="MLJW01007657">
    <property type="protein sequence ID" value="OIQ65015.1"/>
    <property type="molecule type" value="Genomic_DNA"/>
</dbReference>
<reference evidence="2" key="1">
    <citation type="submission" date="2016-10" db="EMBL/GenBank/DDBJ databases">
        <title>Sequence of Gallionella enrichment culture.</title>
        <authorList>
            <person name="Poehlein A."/>
            <person name="Muehling M."/>
            <person name="Daniel R."/>
        </authorList>
    </citation>
    <scope>NUCLEOTIDE SEQUENCE</scope>
</reference>
<feature type="region of interest" description="Disordered" evidence="1">
    <location>
        <begin position="249"/>
        <end position="268"/>
    </location>
</feature>
<evidence type="ECO:0000256" key="1">
    <source>
        <dbReference type="SAM" id="MobiDB-lite"/>
    </source>
</evidence>
<dbReference type="AlphaFoldDB" id="A0A1J5PB31"/>
<evidence type="ECO:0000313" key="2">
    <source>
        <dbReference type="EMBL" id="OIQ65015.1"/>
    </source>
</evidence>